<dbReference type="SUPFAM" id="SSF50341">
    <property type="entry name" value="CheW-like"/>
    <property type="match status" value="1"/>
</dbReference>
<dbReference type="InterPro" id="IPR002545">
    <property type="entry name" value="CheW-lke_dom"/>
</dbReference>
<dbReference type="RefSeq" id="WP_095983695.1">
    <property type="nucleotide sequence ID" value="NZ_CP022098.1"/>
</dbReference>
<dbReference type="AlphaFoldDB" id="A0A250ITE3"/>
<evidence type="ECO:0000313" key="3">
    <source>
        <dbReference type="Proteomes" id="UP000217257"/>
    </source>
</evidence>
<sequence length="168" mass="18381">MAGEPDEALLRRRAARYAARGAPEVLEVVEHLCFSRGTGQYALPLESLREVRPRGHVARVPGASPVVVGIFQFRGELLSAHDLAGWWAPEPVARSLGEWLVVVEHRGARLGLVADAVEGIERREAGQLVAVPVLLGERGVCFRGVLGAQRLLIEPERLFSTPAFFRAF</sequence>
<gene>
    <name evidence="2" type="ORF">CYFUS_000426</name>
</gene>
<dbReference type="PANTHER" id="PTHR22617">
    <property type="entry name" value="CHEMOTAXIS SENSOR HISTIDINE KINASE-RELATED"/>
    <property type="match status" value="1"/>
</dbReference>
<dbReference type="PANTHER" id="PTHR22617:SF23">
    <property type="entry name" value="CHEMOTAXIS PROTEIN CHEW"/>
    <property type="match status" value="1"/>
</dbReference>
<dbReference type="SMART" id="SM00260">
    <property type="entry name" value="CheW"/>
    <property type="match status" value="1"/>
</dbReference>
<protein>
    <recommendedName>
        <fullName evidence="1">CheW-like domain-containing protein</fullName>
    </recommendedName>
</protein>
<evidence type="ECO:0000259" key="1">
    <source>
        <dbReference type="PROSITE" id="PS50851"/>
    </source>
</evidence>
<reference evidence="2 3" key="1">
    <citation type="submission" date="2017-06" db="EMBL/GenBank/DDBJ databases">
        <title>Sequencing and comparative analysis of myxobacterial genomes.</title>
        <authorList>
            <person name="Rupp O."/>
            <person name="Goesmann A."/>
            <person name="Sogaard-Andersen L."/>
        </authorList>
    </citation>
    <scope>NUCLEOTIDE SEQUENCE [LARGE SCALE GENOMIC DNA]</scope>
    <source>
        <strain evidence="2 3">DSM 52655</strain>
    </source>
</reference>
<accession>A0A250ITE3</accession>
<dbReference type="InterPro" id="IPR039315">
    <property type="entry name" value="CheW"/>
</dbReference>
<feature type="domain" description="CheW-like" evidence="1">
    <location>
        <begin position="28"/>
        <end position="168"/>
    </location>
</feature>
<dbReference type="GO" id="GO:0006935">
    <property type="term" value="P:chemotaxis"/>
    <property type="evidence" value="ECO:0007669"/>
    <property type="project" value="InterPro"/>
</dbReference>
<dbReference type="PROSITE" id="PS50851">
    <property type="entry name" value="CHEW"/>
    <property type="match status" value="1"/>
</dbReference>
<dbReference type="Proteomes" id="UP000217257">
    <property type="component" value="Chromosome"/>
</dbReference>
<organism evidence="2 3">
    <name type="scientific">Cystobacter fuscus</name>
    <dbReference type="NCBI Taxonomy" id="43"/>
    <lineage>
        <taxon>Bacteria</taxon>
        <taxon>Pseudomonadati</taxon>
        <taxon>Myxococcota</taxon>
        <taxon>Myxococcia</taxon>
        <taxon>Myxococcales</taxon>
        <taxon>Cystobacterineae</taxon>
        <taxon>Archangiaceae</taxon>
        <taxon>Cystobacter</taxon>
    </lineage>
</organism>
<name>A0A250ITE3_9BACT</name>
<dbReference type="GO" id="GO:0005829">
    <property type="term" value="C:cytosol"/>
    <property type="evidence" value="ECO:0007669"/>
    <property type="project" value="TreeGrafter"/>
</dbReference>
<dbReference type="Pfam" id="PF01584">
    <property type="entry name" value="CheW"/>
    <property type="match status" value="1"/>
</dbReference>
<dbReference type="Gene3D" id="2.40.50.180">
    <property type="entry name" value="CheA-289, Domain 4"/>
    <property type="match status" value="1"/>
</dbReference>
<dbReference type="GO" id="GO:0007165">
    <property type="term" value="P:signal transduction"/>
    <property type="evidence" value="ECO:0007669"/>
    <property type="project" value="InterPro"/>
</dbReference>
<proteinExistence type="predicted"/>
<evidence type="ECO:0000313" key="2">
    <source>
        <dbReference type="EMBL" id="ATB35014.1"/>
    </source>
</evidence>
<dbReference type="EMBL" id="CP022098">
    <property type="protein sequence ID" value="ATB35014.1"/>
    <property type="molecule type" value="Genomic_DNA"/>
</dbReference>
<dbReference type="InterPro" id="IPR036061">
    <property type="entry name" value="CheW-like_dom_sf"/>
</dbReference>
<dbReference type="Gene3D" id="2.30.30.40">
    <property type="entry name" value="SH3 Domains"/>
    <property type="match status" value="1"/>
</dbReference>
<dbReference type="KEGG" id="cfus:CYFUS_000426"/>